<dbReference type="AlphaFoldDB" id="A0A8B6CWQ7"/>
<dbReference type="EMBL" id="UYJE01002464">
    <property type="protein sequence ID" value="VDI10996.1"/>
    <property type="molecule type" value="Genomic_DNA"/>
</dbReference>
<organism evidence="2 3">
    <name type="scientific">Mytilus galloprovincialis</name>
    <name type="common">Mediterranean mussel</name>
    <dbReference type="NCBI Taxonomy" id="29158"/>
    <lineage>
        <taxon>Eukaryota</taxon>
        <taxon>Metazoa</taxon>
        <taxon>Spiralia</taxon>
        <taxon>Lophotrochozoa</taxon>
        <taxon>Mollusca</taxon>
        <taxon>Bivalvia</taxon>
        <taxon>Autobranchia</taxon>
        <taxon>Pteriomorphia</taxon>
        <taxon>Mytilida</taxon>
        <taxon>Mytiloidea</taxon>
        <taxon>Mytilidae</taxon>
        <taxon>Mytilinae</taxon>
        <taxon>Mytilus</taxon>
    </lineage>
</organism>
<dbReference type="OrthoDB" id="6155503at2759"/>
<proteinExistence type="predicted"/>
<evidence type="ECO:0000256" key="1">
    <source>
        <dbReference type="SAM" id="Phobius"/>
    </source>
</evidence>
<dbReference type="Proteomes" id="UP000596742">
    <property type="component" value="Unassembled WGS sequence"/>
</dbReference>
<reference evidence="2" key="1">
    <citation type="submission" date="2018-11" db="EMBL/GenBank/DDBJ databases">
        <authorList>
            <person name="Alioto T."/>
            <person name="Alioto T."/>
        </authorList>
    </citation>
    <scope>NUCLEOTIDE SEQUENCE</scope>
</reference>
<gene>
    <name evidence="2" type="ORF">MGAL_10B065170</name>
</gene>
<keyword evidence="3" id="KW-1185">Reference proteome</keyword>
<accession>A0A8B6CWQ7</accession>
<name>A0A8B6CWQ7_MYTGA</name>
<evidence type="ECO:0000313" key="2">
    <source>
        <dbReference type="EMBL" id="VDI10996.1"/>
    </source>
</evidence>
<keyword evidence="1" id="KW-0472">Membrane</keyword>
<feature type="transmembrane region" description="Helical" evidence="1">
    <location>
        <begin position="178"/>
        <end position="200"/>
    </location>
</feature>
<keyword evidence="1" id="KW-0812">Transmembrane</keyword>
<comment type="caution">
    <text evidence="2">The sequence shown here is derived from an EMBL/GenBank/DDBJ whole genome shotgun (WGS) entry which is preliminary data.</text>
</comment>
<evidence type="ECO:0000313" key="3">
    <source>
        <dbReference type="Proteomes" id="UP000596742"/>
    </source>
</evidence>
<keyword evidence="1" id="KW-1133">Transmembrane helix</keyword>
<sequence>MMMEDKSPNFGLKIKNFTNDDFNYKYTCACGLHSYTNKLDQDDGKYIYPPRILNYSNSQTEDRCNIDFVIEVYPVPKCFIVHERDEDHKMYNIVPKDGFPVNFTSVPEKHYFYNNSVSRMNKLLRTQQSIINTKNSSGNIYLTCTFDFFYQTVFRRNLTMCHGDHRDDNDTTNYGVNILFIVMAVIGSMVVSCVLGYLLYHVYVKYQKKAQKYVCVAV</sequence>
<protein>
    <submittedName>
        <fullName evidence="2">Uncharacterized protein</fullName>
    </submittedName>
</protein>